<name>A0ABZ2LSZ1_9BACT</name>
<dbReference type="Pfam" id="PF00149">
    <property type="entry name" value="Metallophos"/>
    <property type="match status" value="1"/>
</dbReference>
<feature type="domain" description="Calcineurin-like phosphoesterase" evidence="1">
    <location>
        <begin position="11"/>
        <end position="261"/>
    </location>
</feature>
<proteinExistence type="predicted"/>
<dbReference type="Gene3D" id="3.60.21.10">
    <property type="match status" value="1"/>
</dbReference>
<gene>
    <name evidence="2" type="ORF">LZC94_40235</name>
</gene>
<dbReference type="PANTHER" id="PTHR31302">
    <property type="entry name" value="TRANSMEMBRANE PROTEIN WITH METALLOPHOSPHOESTERASE DOMAIN-RELATED"/>
    <property type="match status" value="1"/>
</dbReference>
<organism evidence="2 3">
    <name type="scientific">Pendulispora albinea</name>
    <dbReference type="NCBI Taxonomy" id="2741071"/>
    <lineage>
        <taxon>Bacteria</taxon>
        <taxon>Pseudomonadati</taxon>
        <taxon>Myxococcota</taxon>
        <taxon>Myxococcia</taxon>
        <taxon>Myxococcales</taxon>
        <taxon>Sorangiineae</taxon>
        <taxon>Pendulisporaceae</taxon>
        <taxon>Pendulispora</taxon>
    </lineage>
</organism>
<dbReference type="RefSeq" id="WP_394823664.1">
    <property type="nucleotide sequence ID" value="NZ_CP089984.1"/>
</dbReference>
<keyword evidence="3" id="KW-1185">Reference proteome</keyword>
<dbReference type="InterPro" id="IPR051158">
    <property type="entry name" value="Metallophosphoesterase_sf"/>
</dbReference>
<dbReference type="InterPro" id="IPR004843">
    <property type="entry name" value="Calcineurin-like_PHP"/>
</dbReference>
<dbReference type="EMBL" id="CP089984">
    <property type="protein sequence ID" value="WXB14046.1"/>
    <property type="molecule type" value="Genomic_DNA"/>
</dbReference>
<evidence type="ECO:0000313" key="3">
    <source>
        <dbReference type="Proteomes" id="UP001370348"/>
    </source>
</evidence>
<dbReference type="Proteomes" id="UP001370348">
    <property type="component" value="Chromosome"/>
</dbReference>
<dbReference type="PANTHER" id="PTHR31302:SF0">
    <property type="entry name" value="TRANSMEMBRANE PROTEIN WITH METALLOPHOSPHOESTERASE DOMAIN"/>
    <property type="match status" value="1"/>
</dbReference>
<protein>
    <submittedName>
        <fullName evidence="2">Metallophosphoesterase</fullName>
    </submittedName>
</protein>
<dbReference type="SUPFAM" id="SSF56300">
    <property type="entry name" value="Metallo-dependent phosphatases"/>
    <property type="match status" value="1"/>
</dbReference>
<dbReference type="InterPro" id="IPR029052">
    <property type="entry name" value="Metallo-depent_PP-like"/>
</dbReference>
<reference evidence="2 3" key="1">
    <citation type="submission" date="2021-12" db="EMBL/GenBank/DDBJ databases">
        <title>Discovery of the Pendulisporaceae a myxobacterial family with distinct sporulation behavior and unique specialized metabolism.</title>
        <authorList>
            <person name="Garcia R."/>
            <person name="Popoff A."/>
            <person name="Bader C.D."/>
            <person name="Loehr J."/>
            <person name="Walesch S."/>
            <person name="Walt C."/>
            <person name="Boldt J."/>
            <person name="Bunk B."/>
            <person name="Haeckl F.J.F.P.J."/>
            <person name="Gunesch A.P."/>
            <person name="Birkelbach J."/>
            <person name="Nuebel U."/>
            <person name="Pietschmann T."/>
            <person name="Bach T."/>
            <person name="Mueller R."/>
        </authorList>
    </citation>
    <scope>NUCLEOTIDE SEQUENCE [LARGE SCALE GENOMIC DNA]</scope>
    <source>
        <strain evidence="2 3">MSr11954</strain>
    </source>
</reference>
<evidence type="ECO:0000259" key="1">
    <source>
        <dbReference type="Pfam" id="PF00149"/>
    </source>
</evidence>
<evidence type="ECO:0000313" key="2">
    <source>
        <dbReference type="EMBL" id="WXB14046.1"/>
    </source>
</evidence>
<sequence length="512" mass="56525">MSEGRLLFAWLHLSDIHHSKSLGADSIDRELILTVLRRDAEDLLAKNRVPKPQVILVTGDIAATGDEPKLGQSADEYVVAARWLDQFAETFGLHRSDVLVVPGNHDVQRPQDLDHDVSRLINAVRQGAERLDDVLDQTADRAKIVMRQRNYLAFAASFGPTSTCREPDGLWWTATLAVGTRLLRLIGLNTALLARDDQDQGLLRLGGQQLAPLVVGTDAGQLTIALTHHPLAGSWLHDEEEALAWFKNNVHVHLSGHVHSPSSEDRRSGSGLGLVSVMAGAVHAGAPGAKSPRNHCYNFSALYELADGRLVLRVWHRRWSKPNAAFRTDVDHVGEDGFAEHAIQRVPNGWSKSMSAAKNDPRSFIYPDPMDLKAAAIGETAALVQAATGLRIELLFQGKRTVALWAKRVHGPVNEWKRLLLKVACLLAGDESVEQLSIGFADTSRLRNGTGEDDLLIERLIFPAAMVRRVAFEKRAAPDFWSNVTVEMFTMPVSPFEDPVSIPFPDYEARLR</sequence>
<accession>A0ABZ2LSZ1</accession>